<feature type="domain" description="DUF306" evidence="1">
    <location>
        <begin position="310"/>
        <end position="408"/>
    </location>
</feature>
<dbReference type="PANTHER" id="PTHR35535:SF2">
    <property type="entry name" value="DUF306 DOMAIN-CONTAINING PROTEIN"/>
    <property type="match status" value="1"/>
</dbReference>
<organism evidence="2 3">
    <name type="scientific">Niabella ginsenosidivorans</name>
    <dbReference type="NCBI Taxonomy" id="1176587"/>
    <lineage>
        <taxon>Bacteria</taxon>
        <taxon>Pseudomonadati</taxon>
        <taxon>Bacteroidota</taxon>
        <taxon>Chitinophagia</taxon>
        <taxon>Chitinophagales</taxon>
        <taxon>Chitinophagaceae</taxon>
        <taxon>Niabella</taxon>
    </lineage>
</organism>
<dbReference type="EMBL" id="CP015772">
    <property type="protein sequence ID" value="ANH80591.1"/>
    <property type="molecule type" value="Genomic_DNA"/>
</dbReference>
<evidence type="ECO:0000259" key="1">
    <source>
        <dbReference type="Pfam" id="PF03724"/>
    </source>
</evidence>
<protein>
    <recommendedName>
        <fullName evidence="1">DUF306 domain-containing protein</fullName>
    </recommendedName>
</protein>
<dbReference type="InterPro" id="IPR053147">
    <property type="entry name" value="Hsp_HslJ-like"/>
</dbReference>
<keyword evidence="3" id="KW-1185">Reference proteome</keyword>
<name>A0A1A9I1L0_9BACT</name>
<dbReference type="InterPro" id="IPR005184">
    <property type="entry name" value="DUF306_Meta_HslJ"/>
</dbReference>
<dbReference type="Gene3D" id="2.40.128.270">
    <property type="match status" value="2"/>
</dbReference>
<evidence type="ECO:0000313" key="3">
    <source>
        <dbReference type="Proteomes" id="UP000077667"/>
    </source>
</evidence>
<feature type="domain" description="DUF306" evidence="1">
    <location>
        <begin position="185"/>
        <end position="282"/>
    </location>
</feature>
<dbReference type="RefSeq" id="WP_067753325.1">
    <property type="nucleotide sequence ID" value="NZ_CP015772.1"/>
</dbReference>
<dbReference type="KEGG" id="nia:A8C56_05970"/>
<dbReference type="Pfam" id="PF03724">
    <property type="entry name" value="META"/>
    <property type="match status" value="2"/>
</dbReference>
<sequence>MLHLYSPLRESFDLPNFSLPDKSIFFIILQENTVLIIQRYLWVFVTLTALAAGSCASKAPLQSTFHTEALHHKWKITALKDFPLSMPYAFLDLRNVYHSTAAIGCDTLSVTPRLGYNRIELDDRVSAGGPPNCTDSATRSLFIKQLADVYTYKVTATRLELLDRKGATVLQAEIDPEDEKGSLNRRWAIVKMINVTSDSFNLLDPFIDLTDLTRAHAFAGCNQLRFQAKAVAPYSLSFSKVAGTRKYCKAAMEYESILTKALPLVTKYQVIGNRLKLFDKENVLLLEGRAALNETGLSGASMPVKSPLNRQWMLTGMEGFTKGELIKAKASIDLTDLQHAGSKVGCNTIRLTAIAQPGNRVQFTNLSSTKMYCAPFMKLEAACIEKLEQVRVYTLEGHRIQLKDSAGNLLIEAVAADWD</sequence>
<dbReference type="Proteomes" id="UP000077667">
    <property type="component" value="Chromosome"/>
</dbReference>
<gene>
    <name evidence="2" type="ORF">A8C56_05970</name>
</gene>
<dbReference type="PANTHER" id="PTHR35535">
    <property type="entry name" value="HEAT SHOCK PROTEIN HSLJ"/>
    <property type="match status" value="1"/>
</dbReference>
<dbReference type="OrthoDB" id="655531at2"/>
<evidence type="ECO:0000313" key="2">
    <source>
        <dbReference type="EMBL" id="ANH80591.1"/>
    </source>
</evidence>
<proteinExistence type="predicted"/>
<reference evidence="2 3" key="1">
    <citation type="submission" date="2016-05" db="EMBL/GenBank/DDBJ databases">
        <title>Niabella ginsenosidivorans BS26 whole genome sequencing.</title>
        <authorList>
            <person name="Im W.T."/>
            <person name="Siddiqi M.Z."/>
        </authorList>
    </citation>
    <scope>NUCLEOTIDE SEQUENCE [LARGE SCALE GENOMIC DNA]</scope>
    <source>
        <strain evidence="2 3">BS26</strain>
    </source>
</reference>
<accession>A0A1A9I1L0</accession>
<dbReference type="STRING" id="1176587.A8C56_05970"/>
<dbReference type="InterPro" id="IPR038670">
    <property type="entry name" value="HslJ-like_sf"/>
</dbReference>
<dbReference type="AlphaFoldDB" id="A0A1A9I1L0"/>